<evidence type="ECO:0000313" key="4">
    <source>
        <dbReference type="EMBL" id="TEU24747.1"/>
    </source>
</evidence>
<feature type="transmembrane region" description="Helical" evidence="2">
    <location>
        <begin position="49"/>
        <end position="68"/>
    </location>
</feature>
<gene>
    <name evidence="4" type="ORF">E2B99_11655</name>
</gene>
<reference evidence="4 5" key="1">
    <citation type="submission" date="2019-03" db="EMBL/GenBank/DDBJ databases">
        <title>Alkanindiges illinoisensis: a potential pathogenic isolated from ascites of a gastric cancer patient with abdominal metastasis.</title>
        <authorList>
            <person name="Hu X."/>
            <person name="Yang B."/>
            <person name="Yan X."/>
            <person name="Lin L."/>
            <person name="Zhao H."/>
            <person name="Zhou F."/>
            <person name="Su B."/>
            <person name="Chen J."/>
            <person name="Rui Y."/>
            <person name="Wang Q."/>
            <person name="Zheng L."/>
        </authorList>
    </citation>
    <scope>NUCLEOTIDE SEQUENCE [LARGE SCALE GENOMIC DNA]</scope>
    <source>
        <strain evidence="4 5">NFYY 23406</strain>
    </source>
</reference>
<evidence type="ECO:0000313" key="5">
    <source>
        <dbReference type="Proteomes" id="UP000297834"/>
    </source>
</evidence>
<dbReference type="RefSeq" id="WP_134245100.1">
    <property type="nucleotide sequence ID" value="NZ_SNTY01000058.1"/>
</dbReference>
<organism evidence="4 5">
    <name type="scientific">Alkanindiges illinoisensis</name>
    <dbReference type="NCBI Taxonomy" id="197183"/>
    <lineage>
        <taxon>Bacteria</taxon>
        <taxon>Pseudomonadati</taxon>
        <taxon>Pseudomonadota</taxon>
        <taxon>Gammaproteobacteria</taxon>
        <taxon>Moraxellales</taxon>
        <taxon>Moraxellaceae</taxon>
        <taxon>Alkanindiges</taxon>
    </lineage>
</organism>
<dbReference type="STRING" id="1120977.GCA_000619845_01599"/>
<comment type="caution">
    <text evidence="4">The sequence shown here is derived from an EMBL/GenBank/DDBJ whole genome shotgun (WGS) entry which is preliminary data.</text>
</comment>
<dbReference type="AlphaFoldDB" id="A0A4Y7XAP6"/>
<dbReference type="EMBL" id="SNTY01000058">
    <property type="protein sequence ID" value="TEU24747.1"/>
    <property type="molecule type" value="Genomic_DNA"/>
</dbReference>
<feature type="region of interest" description="Disordered" evidence="1">
    <location>
        <begin position="336"/>
        <end position="362"/>
    </location>
</feature>
<name>A0A4Y7XAP6_9GAMM</name>
<dbReference type="Proteomes" id="UP000297834">
    <property type="component" value="Unassembled WGS sequence"/>
</dbReference>
<dbReference type="OrthoDB" id="274718at2"/>
<keyword evidence="2" id="KW-1133">Transmembrane helix</keyword>
<evidence type="ECO:0000259" key="3">
    <source>
        <dbReference type="Pfam" id="PF13387"/>
    </source>
</evidence>
<evidence type="ECO:0000256" key="1">
    <source>
        <dbReference type="SAM" id="MobiDB-lite"/>
    </source>
</evidence>
<feature type="transmembrane region" description="Helical" evidence="2">
    <location>
        <begin position="20"/>
        <end position="43"/>
    </location>
</feature>
<feature type="transmembrane region" description="Helical" evidence="2">
    <location>
        <begin position="80"/>
        <end position="98"/>
    </location>
</feature>
<protein>
    <submittedName>
        <fullName evidence="4">DUF4105 domain-containing protein</fullName>
    </submittedName>
</protein>
<proteinExistence type="predicted"/>
<sequence length="362" mass="41854">MNRQNGNYALAHRLKRGLSFVLQVLLMLAVLCSGVWASMALWFQLPVSAWLSITIIIGWWLLSIAVLTGWFTRHSSTQRAFGVAGVYAVCWLILLGWWHTIQPQQNKPWAPDVARQLQVEQAGNLVTLHHVRNFDWRSPTDFTSRWETRHYDLNKLSSLDVITSYWMGPKIAHVLLSFGFSDGQYVTFSIETRREQHEAFSTFGGFFRKFELSLIAADERDIIYTRTNIRREQVYLYRMQVSKATIRSLFNSYLQEARELEQQPRFYNTLTSNCTTIVFNMARLIDPGLPLDYRIILSGYLPQYIYEHRGLNQQLPFSVVQQQAYINPYAERYAQSSKPSGQSNSAAFSAAIRHQPTVQPVP</sequence>
<feature type="compositionally biased region" description="Polar residues" evidence="1">
    <location>
        <begin position="336"/>
        <end position="347"/>
    </location>
</feature>
<keyword evidence="2" id="KW-0472">Membrane</keyword>
<evidence type="ECO:0000256" key="2">
    <source>
        <dbReference type="SAM" id="Phobius"/>
    </source>
</evidence>
<feature type="domain" description="Lnb N-terminal periplasmic" evidence="3">
    <location>
        <begin position="143"/>
        <end position="298"/>
    </location>
</feature>
<dbReference type="InterPro" id="IPR025178">
    <property type="entry name" value="Lnb_N"/>
</dbReference>
<keyword evidence="5" id="KW-1185">Reference proteome</keyword>
<accession>A0A4Y7XAP6</accession>
<keyword evidence="2" id="KW-0812">Transmembrane</keyword>
<dbReference type="Pfam" id="PF13387">
    <property type="entry name" value="Lnb_N"/>
    <property type="match status" value="1"/>
</dbReference>